<evidence type="ECO:0000313" key="2">
    <source>
        <dbReference type="EMBL" id="MCT2117576.1"/>
    </source>
</evidence>
<dbReference type="Proteomes" id="UP001206890">
    <property type="component" value="Unassembled WGS sequence"/>
</dbReference>
<dbReference type="PANTHER" id="PTHR10953:SF102">
    <property type="entry name" value="ADENYLYLTRANSFERASE AND SULFURTRANSFERASE MOCS3"/>
    <property type="match status" value="1"/>
</dbReference>
<proteinExistence type="predicted"/>
<feature type="domain" description="Rhodanese" evidence="1">
    <location>
        <begin position="273"/>
        <end position="361"/>
    </location>
</feature>
<evidence type="ECO:0000313" key="3">
    <source>
        <dbReference type="Proteomes" id="UP001206890"/>
    </source>
</evidence>
<dbReference type="InterPro" id="IPR000594">
    <property type="entry name" value="ThiF_NAD_FAD-bd"/>
</dbReference>
<sequence>MPVNPLSPTFQRQRVLTGFGVPAQERLSRAHVLVIGAGGLASTLLPVLAAAGVGSLTIVDDDTVAESNLHRQTMHTPGDIGRSKAVSATIRLASLAPDAELRAVEGRFDAVTAEGLLHGVDVLVDASDNPATVMLADRVAAERGIPLVWGSALGYAGQAGVAWDARGTDYRDLFPHGPDSSADTCDMIGVLPSVCAVIGAFMATEALKLLTGIGEPLIGRVAAYDARTGRTREIAYRRDESARAAAQSIETTPLSSDDQNAVSPEELRDLLTASFPPLLIDVREPWEADIAAIPGNVLIPLTELPRRAPELDTGHPIVLYCHRGTRSRQALDQLLQLGFSDVRHLTGGIDAWAVRIDPTASRY</sequence>
<name>A0AAW5Q6Q7_9ACTN</name>
<dbReference type="SUPFAM" id="SSF69572">
    <property type="entry name" value="Activating enzymes of the ubiquitin-like proteins"/>
    <property type="match status" value="1"/>
</dbReference>
<dbReference type="EMBL" id="JALXTC010000026">
    <property type="protein sequence ID" value="MCT2117576.1"/>
    <property type="molecule type" value="Genomic_DNA"/>
</dbReference>
<dbReference type="GO" id="GO:0004792">
    <property type="term" value="F:thiosulfate-cyanide sulfurtransferase activity"/>
    <property type="evidence" value="ECO:0007669"/>
    <property type="project" value="TreeGrafter"/>
</dbReference>
<dbReference type="GeneID" id="69642545"/>
<comment type="caution">
    <text evidence="2">The sequence shown here is derived from an EMBL/GenBank/DDBJ whole genome shotgun (WGS) entry which is preliminary data.</text>
</comment>
<dbReference type="Gene3D" id="3.40.250.10">
    <property type="entry name" value="Rhodanese-like domain"/>
    <property type="match status" value="1"/>
</dbReference>
<dbReference type="Pfam" id="PF00899">
    <property type="entry name" value="ThiF"/>
    <property type="match status" value="1"/>
</dbReference>
<dbReference type="GO" id="GO:0016779">
    <property type="term" value="F:nucleotidyltransferase activity"/>
    <property type="evidence" value="ECO:0007669"/>
    <property type="project" value="UniProtKB-KW"/>
</dbReference>
<dbReference type="RefSeq" id="WP_024357650.1">
    <property type="nucleotide sequence ID" value="NZ_JALXRO010000028.1"/>
</dbReference>
<dbReference type="SMART" id="SM00450">
    <property type="entry name" value="RHOD"/>
    <property type="match status" value="1"/>
</dbReference>
<keyword evidence="2" id="KW-0808">Transferase</keyword>
<dbReference type="PANTHER" id="PTHR10953">
    <property type="entry name" value="UBIQUITIN-ACTIVATING ENZYME E1"/>
    <property type="match status" value="1"/>
</dbReference>
<dbReference type="InterPro" id="IPR045886">
    <property type="entry name" value="ThiF/MoeB/HesA"/>
</dbReference>
<dbReference type="GO" id="GO:0005737">
    <property type="term" value="C:cytoplasm"/>
    <property type="evidence" value="ECO:0007669"/>
    <property type="project" value="TreeGrafter"/>
</dbReference>
<dbReference type="InterPro" id="IPR035985">
    <property type="entry name" value="Ubiquitin-activating_enz"/>
</dbReference>
<dbReference type="Gene3D" id="3.40.50.720">
    <property type="entry name" value="NAD(P)-binding Rossmann-like Domain"/>
    <property type="match status" value="1"/>
</dbReference>
<accession>A0AAW5Q6Q7</accession>
<organism evidence="2 3">
    <name type="scientific">Dietzia cinnamea</name>
    <dbReference type="NCBI Taxonomy" id="321318"/>
    <lineage>
        <taxon>Bacteria</taxon>
        <taxon>Bacillati</taxon>
        <taxon>Actinomycetota</taxon>
        <taxon>Actinomycetes</taxon>
        <taxon>Mycobacteriales</taxon>
        <taxon>Dietziaceae</taxon>
        <taxon>Dietzia</taxon>
    </lineage>
</organism>
<evidence type="ECO:0000259" key="1">
    <source>
        <dbReference type="PROSITE" id="PS50206"/>
    </source>
</evidence>
<dbReference type="InterPro" id="IPR036873">
    <property type="entry name" value="Rhodanese-like_dom_sf"/>
</dbReference>
<dbReference type="InterPro" id="IPR001763">
    <property type="entry name" value="Rhodanese-like_dom"/>
</dbReference>
<reference evidence="2" key="1">
    <citation type="submission" date="2022-04" db="EMBL/GenBank/DDBJ databases">
        <title>Human microbiome associated bacterial genomes.</title>
        <authorList>
            <person name="Sandstrom S."/>
            <person name="Salamzade R."/>
            <person name="Kalan L.R."/>
        </authorList>
    </citation>
    <scope>NUCLEOTIDE SEQUENCE</scope>
    <source>
        <strain evidence="2">P3-SID1762</strain>
    </source>
</reference>
<dbReference type="AlphaFoldDB" id="A0AAW5Q6Q7"/>
<dbReference type="GO" id="GO:0042292">
    <property type="term" value="F:URM1 activating enzyme activity"/>
    <property type="evidence" value="ECO:0007669"/>
    <property type="project" value="TreeGrafter"/>
</dbReference>
<gene>
    <name evidence="2" type="ORF">M3D93_07370</name>
</gene>
<dbReference type="CDD" id="cd00757">
    <property type="entry name" value="ThiF_MoeB_HesA_family"/>
    <property type="match status" value="1"/>
</dbReference>
<protein>
    <submittedName>
        <fullName evidence="2">ThiF family adenylyltransferase</fullName>
    </submittedName>
</protein>
<dbReference type="PROSITE" id="PS50206">
    <property type="entry name" value="RHODANESE_3"/>
    <property type="match status" value="1"/>
</dbReference>
<dbReference type="Pfam" id="PF00581">
    <property type="entry name" value="Rhodanese"/>
    <property type="match status" value="1"/>
</dbReference>
<keyword evidence="2" id="KW-0548">Nucleotidyltransferase</keyword>